<accession>A0A1S7TKP1</accession>
<keyword evidence="2" id="KW-1185">Reference proteome</keyword>
<dbReference type="AlphaFoldDB" id="A0A1S7TKP1"/>
<dbReference type="Proteomes" id="UP000192140">
    <property type="component" value="Unassembled WGS sequence"/>
</dbReference>
<name>A0A1S7TKP1_9HYPH</name>
<evidence type="ECO:0000313" key="2">
    <source>
        <dbReference type="Proteomes" id="UP000192140"/>
    </source>
</evidence>
<dbReference type="EMBL" id="FCNP01000013">
    <property type="protein sequence ID" value="CVI55176.1"/>
    <property type="molecule type" value="Genomic_DNA"/>
</dbReference>
<organism evidence="1 2">
    <name type="scientific">Agrobacterium deltaense NCPPB 1641</name>
    <dbReference type="NCBI Taxonomy" id="1183425"/>
    <lineage>
        <taxon>Bacteria</taxon>
        <taxon>Pseudomonadati</taxon>
        <taxon>Pseudomonadota</taxon>
        <taxon>Alphaproteobacteria</taxon>
        <taxon>Hyphomicrobiales</taxon>
        <taxon>Rhizobiaceae</taxon>
        <taxon>Rhizobium/Agrobacterium group</taxon>
        <taxon>Agrobacterium</taxon>
    </lineage>
</organism>
<sequence>MDGRNMKRLRVVQPPDCDMAIGCCDREEIAAIGVGFRIAAAALAETAAKMSRNIGPAQTGNCNTLLKGRPRAGLAGYRF</sequence>
<reference evidence="1" key="1">
    <citation type="submission" date="2016-01" db="EMBL/GenBank/DDBJ databases">
        <authorList>
            <person name="Regsiter A."/>
            <person name="william w."/>
        </authorList>
    </citation>
    <scope>NUCLEOTIDE SEQUENCE</scope>
    <source>
        <strain evidence="1">NCPPB 1641</strain>
    </source>
</reference>
<evidence type="ECO:0000313" key="1">
    <source>
        <dbReference type="EMBL" id="CVI55176.1"/>
    </source>
</evidence>
<comment type="caution">
    <text evidence="1">The sequence shown here is derived from an EMBL/GenBank/DDBJ whole genome shotgun (WGS) entry which is preliminary data.</text>
</comment>
<proteinExistence type="predicted"/>
<gene>
    <name evidence="1" type="ORF">AGR7A_Cc200012</name>
</gene>
<protein>
    <submittedName>
        <fullName evidence="1">Uncharacterized protein</fullName>
    </submittedName>
</protein>